<dbReference type="Pfam" id="PF01471">
    <property type="entry name" value="PG_binding_1"/>
    <property type="match status" value="1"/>
</dbReference>
<evidence type="ECO:0000313" key="2">
    <source>
        <dbReference type="EMBL" id="AUM14958.1"/>
    </source>
</evidence>
<dbReference type="InterPro" id="IPR002477">
    <property type="entry name" value="Peptidoglycan-bd-like"/>
</dbReference>
<gene>
    <name evidence="2" type="ORF">Kalk_13820</name>
</gene>
<dbReference type="InterPro" id="IPR036365">
    <property type="entry name" value="PGBD-like_sf"/>
</dbReference>
<sequence>MLYSEKQLDFPYIESLENDSAKLQAKGTSLAAIAQYSNQQSFANSEGDVGDIETALLDQRIDPASGYEVISEQGRHLRRARQHNIPTAYLTPIGEKFVLQVQDSQGSPFANKPFTLTHASGTLTGVTDEHGVLEVIVESPISEAEIELGLNDDGSPSHRLAFKTEGDTLPEVSTVKGQQLRLNNLGYNAGVVDGLMGRKTRTAAKGFQKDQHLDVDGIIGPQTQAKLKKVYGQ</sequence>
<dbReference type="Gene3D" id="1.10.101.10">
    <property type="entry name" value="PGBD-like superfamily/PGBD"/>
    <property type="match status" value="1"/>
</dbReference>
<keyword evidence="3" id="KW-1185">Reference proteome</keyword>
<dbReference type="EMBL" id="CP022684">
    <property type="protein sequence ID" value="AUM14958.1"/>
    <property type="molecule type" value="Genomic_DNA"/>
</dbReference>
<reference evidence="3" key="1">
    <citation type="submission" date="2017-08" db="EMBL/GenBank/DDBJ databases">
        <title>Direct submision.</title>
        <authorList>
            <person name="Kim S.-J."/>
            <person name="Rhee S.-K."/>
        </authorList>
    </citation>
    <scope>NUCLEOTIDE SEQUENCE [LARGE SCALE GENOMIC DNA]</scope>
    <source>
        <strain evidence="3">GI5</strain>
    </source>
</reference>
<dbReference type="KEGG" id="kak:Kalk_13820"/>
<feature type="domain" description="Peptidoglycan binding-like" evidence="1">
    <location>
        <begin position="179"/>
        <end position="227"/>
    </location>
</feature>
<evidence type="ECO:0000259" key="1">
    <source>
        <dbReference type="Pfam" id="PF01471"/>
    </source>
</evidence>
<evidence type="ECO:0000313" key="3">
    <source>
        <dbReference type="Proteomes" id="UP000235116"/>
    </source>
</evidence>
<organism evidence="2 3">
    <name type="scientific">Ketobacter alkanivorans</name>
    <dbReference type="NCBI Taxonomy" id="1917421"/>
    <lineage>
        <taxon>Bacteria</taxon>
        <taxon>Pseudomonadati</taxon>
        <taxon>Pseudomonadota</taxon>
        <taxon>Gammaproteobacteria</taxon>
        <taxon>Pseudomonadales</taxon>
        <taxon>Ketobacteraceae</taxon>
        <taxon>Ketobacter</taxon>
    </lineage>
</organism>
<dbReference type="Proteomes" id="UP000235116">
    <property type="component" value="Chromosome"/>
</dbReference>
<dbReference type="OrthoDB" id="2080452at2"/>
<proteinExistence type="predicted"/>
<dbReference type="SUPFAM" id="SSF47090">
    <property type="entry name" value="PGBD-like"/>
    <property type="match status" value="1"/>
</dbReference>
<name>A0A2K9LRL0_9GAMM</name>
<dbReference type="AlphaFoldDB" id="A0A2K9LRL0"/>
<accession>A0A2K9LRL0</accession>
<dbReference type="InterPro" id="IPR036366">
    <property type="entry name" value="PGBDSf"/>
</dbReference>
<protein>
    <recommendedName>
        <fullName evidence="1">Peptidoglycan binding-like domain-containing protein</fullName>
    </recommendedName>
</protein>